<organism evidence="1 2">
    <name type="scientific">Corallincola luteus</name>
    <dbReference type="NCBI Taxonomy" id="1775177"/>
    <lineage>
        <taxon>Bacteria</taxon>
        <taxon>Pseudomonadati</taxon>
        <taxon>Pseudomonadota</taxon>
        <taxon>Gammaproteobacteria</taxon>
        <taxon>Alteromonadales</taxon>
        <taxon>Psychromonadaceae</taxon>
        <taxon>Corallincola</taxon>
    </lineage>
</organism>
<evidence type="ECO:0000313" key="2">
    <source>
        <dbReference type="Proteomes" id="UP000292554"/>
    </source>
</evidence>
<name>A0ABY2ANT6_9GAMM</name>
<keyword evidence="2" id="KW-1185">Reference proteome</keyword>
<gene>
    <name evidence="1" type="ORF">EZV61_02495</name>
</gene>
<comment type="caution">
    <text evidence="1">The sequence shown here is derived from an EMBL/GenBank/DDBJ whole genome shotgun (WGS) entry which is preliminary data.</text>
</comment>
<evidence type="ECO:0008006" key="3">
    <source>
        <dbReference type="Google" id="ProtNLM"/>
    </source>
</evidence>
<evidence type="ECO:0000313" key="1">
    <source>
        <dbReference type="EMBL" id="TCI04859.1"/>
    </source>
</evidence>
<protein>
    <recommendedName>
        <fullName evidence="3">7-cyano-7-deazaguanine synthase</fullName>
    </recommendedName>
</protein>
<dbReference type="EMBL" id="SJXE01000001">
    <property type="protein sequence ID" value="TCI04859.1"/>
    <property type="molecule type" value="Genomic_DNA"/>
</dbReference>
<reference evidence="1 2" key="1">
    <citation type="submission" date="2019-02" db="EMBL/GenBank/DDBJ databases">
        <title>Corallincola luteus sp. nov., a marine bacterium isolated from surface sediment of Bohai Sea in China.</title>
        <authorList>
            <person name="Ren Q."/>
        </authorList>
    </citation>
    <scope>NUCLEOTIDE SEQUENCE [LARGE SCALE GENOMIC DNA]</scope>
    <source>
        <strain evidence="1 2">DASS28</strain>
    </source>
</reference>
<accession>A0ABY2ANT6</accession>
<dbReference type="Proteomes" id="UP000292554">
    <property type="component" value="Unassembled WGS sequence"/>
</dbReference>
<sequence length="399" mass="45239">MTIRIIPSPNKTNETQTIRSCNLQRVTNSHVDSEKELWFSLDKSVEAPKVEDCDAYLLATIMDAMQEGRDLEVQGSVSKQLLSNLTEFQAVWCKWLPNVYSQVNIHVDTIREEEHPKNGAICAFSGGVDATFSVWMHKQSKFGYRSQNIKLCSIVHGFDIPLKDKVAFNNTVKRSEETLADLGLEIKPIRTNYREITKVSWEHAFSSALVATLSNYKSLAGTCIVGSSEPYDSLVIPWGSSPITDHLLGSGDFIVMHDGASHSRTEKVKEISSWPLGLSNLRVCWEGDIRDRNCGKCEKCLRTQLNFLAVNAPIPTSFEPIDIIAAMKKIELKNNVIRAEWRQTRQYAKEHGIDDDWVKQIPKVIKRKPLIEKLLPQESRRRKSLKKVKNKVKSKLKSS</sequence>
<proteinExistence type="predicted"/>